<keyword evidence="7" id="KW-1185">Reference proteome</keyword>
<dbReference type="AlphaFoldDB" id="A0A2N5TRJ9"/>
<dbReference type="PROSITE" id="PS50076">
    <property type="entry name" value="DNAJ_2"/>
    <property type="match status" value="1"/>
</dbReference>
<dbReference type="EMBL" id="PGCJ01000456">
    <property type="protein sequence ID" value="PLW28129.1"/>
    <property type="molecule type" value="Genomic_DNA"/>
</dbReference>
<evidence type="ECO:0000256" key="3">
    <source>
        <dbReference type="SAM" id="Phobius"/>
    </source>
</evidence>
<dbReference type="OrthoDB" id="10250354at2759"/>
<dbReference type="Gene3D" id="1.10.287.110">
    <property type="entry name" value="DnaJ domain"/>
    <property type="match status" value="1"/>
</dbReference>
<evidence type="ECO:0000259" key="4">
    <source>
        <dbReference type="PROSITE" id="PS50076"/>
    </source>
</evidence>
<name>A0A2N5TRJ9_9BASI</name>
<dbReference type="STRING" id="200324.A0A2N5TRJ9"/>
<feature type="region of interest" description="Disordered" evidence="2">
    <location>
        <begin position="377"/>
        <end position="398"/>
    </location>
</feature>
<dbReference type="GO" id="GO:0005783">
    <property type="term" value="C:endoplasmic reticulum"/>
    <property type="evidence" value="ECO:0007669"/>
    <property type="project" value="TreeGrafter"/>
</dbReference>
<dbReference type="Pfam" id="PF00226">
    <property type="entry name" value="DnaJ"/>
    <property type="match status" value="1"/>
</dbReference>
<dbReference type="InterPro" id="IPR001623">
    <property type="entry name" value="DnaJ_domain"/>
</dbReference>
<dbReference type="PANTHER" id="PTHR44360">
    <property type="entry name" value="DNAJ HOMOLOG SUBFAMILY B MEMBER 9"/>
    <property type="match status" value="1"/>
</dbReference>
<feature type="transmembrane region" description="Helical" evidence="3">
    <location>
        <begin position="263"/>
        <end position="288"/>
    </location>
</feature>
<organism evidence="6 7">
    <name type="scientific">Puccinia coronata f. sp. avenae</name>
    <dbReference type="NCBI Taxonomy" id="200324"/>
    <lineage>
        <taxon>Eukaryota</taxon>
        <taxon>Fungi</taxon>
        <taxon>Dikarya</taxon>
        <taxon>Basidiomycota</taxon>
        <taxon>Pucciniomycotina</taxon>
        <taxon>Pucciniomycetes</taxon>
        <taxon>Pucciniales</taxon>
        <taxon>Pucciniaceae</taxon>
        <taxon>Puccinia</taxon>
    </lineage>
</organism>
<dbReference type="CDD" id="cd06257">
    <property type="entry name" value="DnaJ"/>
    <property type="match status" value="1"/>
</dbReference>
<protein>
    <recommendedName>
        <fullName evidence="4">J domain-containing protein</fullName>
    </recommendedName>
</protein>
<sequence length="446" mass="50288">MATAYLAHLGDLSTVFSFFGWWFLPGYVSSTVLTIFYRVFPSWRPASPPPQPATANQKPIYNPIHELQKSECDRRSRHHRSIAHGLVIGLYLGYTLIVDYRKQTGQNYYSILGIQSNSLAFNTTSQSIPANLNTVRSQIIQGDLLDEAALKSHWRKLARSFHPDKLIPPAALRTDAEITEWKSNVESKFIQMREAYETLSDNTKQWAYDRFGPSILQWKNCITLREYLVEGIKHTSPFYGFSGSSLILIGTLRRTVAGTFWRWTIMLLVIGLEAMILTSTSLTSISLVMSRIFPNRAPFEHIELLRQFFIASSCIATQLSGILYPVPEEASKNRSVETVIQPMFGLVEQLHEYSSLANVELIKLMFNDLHPIIRTPADEKTADKSEDADPVADASSLSQSQNLEVQKVISEVKSKMLDTFCDLKLQSDPTGQAAWIQAIQSQNSTG</sequence>
<keyword evidence="3" id="KW-0812">Transmembrane</keyword>
<dbReference type="SUPFAM" id="SSF46565">
    <property type="entry name" value="Chaperone J-domain"/>
    <property type="match status" value="1"/>
</dbReference>
<comment type="caution">
    <text evidence="6">The sequence shown here is derived from an EMBL/GenBank/DDBJ whole genome shotgun (WGS) entry which is preliminary data.</text>
</comment>
<dbReference type="InterPro" id="IPR036869">
    <property type="entry name" value="J_dom_sf"/>
</dbReference>
<keyword evidence="3" id="KW-1133">Transmembrane helix</keyword>
<gene>
    <name evidence="6" type="ORF">PCANC_23261</name>
    <name evidence="5" type="ORF">PCANC_25254</name>
</gene>
<evidence type="ECO:0000313" key="7">
    <source>
        <dbReference type="Proteomes" id="UP000235388"/>
    </source>
</evidence>
<feature type="transmembrane region" description="Helical" evidence="3">
    <location>
        <begin position="20"/>
        <end position="40"/>
    </location>
</feature>
<dbReference type="GO" id="GO:0036503">
    <property type="term" value="P:ERAD pathway"/>
    <property type="evidence" value="ECO:0007669"/>
    <property type="project" value="TreeGrafter"/>
</dbReference>
<proteinExistence type="predicted"/>
<dbReference type="GO" id="GO:0051087">
    <property type="term" value="F:protein-folding chaperone binding"/>
    <property type="evidence" value="ECO:0007669"/>
    <property type="project" value="TreeGrafter"/>
</dbReference>
<keyword evidence="1" id="KW-0143">Chaperone</keyword>
<accession>A0A2N5TRJ9</accession>
<dbReference type="PANTHER" id="PTHR44360:SF1">
    <property type="entry name" value="DNAJ HOMOLOG SUBFAMILY B MEMBER 9"/>
    <property type="match status" value="1"/>
</dbReference>
<evidence type="ECO:0000313" key="5">
    <source>
        <dbReference type="EMBL" id="PLW06506.1"/>
    </source>
</evidence>
<dbReference type="SMART" id="SM00271">
    <property type="entry name" value="DnaJ"/>
    <property type="match status" value="1"/>
</dbReference>
<feature type="compositionally biased region" description="Basic and acidic residues" evidence="2">
    <location>
        <begin position="377"/>
        <end position="387"/>
    </location>
</feature>
<evidence type="ECO:0000256" key="1">
    <source>
        <dbReference type="ARBA" id="ARBA00023186"/>
    </source>
</evidence>
<dbReference type="Proteomes" id="UP000235388">
    <property type="component" value="Unassembled WGS sequence"/>
</dbReference>
<evidence type="ECO:0000313" key="6">
    <source>
        <dbReference type="EMBL" id="PLW28129.1"/>
    </source>
</evidence>
<dbReference type="GO" id="GO:0051787">
    <property type="term" value="F:misfolded protein binding"/>
    <property type="evidence" value="ECO:0007669"/>
    <property type="project" value="TreeGrafter"/>
</dbReference>
<dbReference type="EMBL" id="PGCJ01001311">
    <property type="protein sequence ID" value="PLW06506.1"/>
    <property type="molecule type" value="Genomic_DNA"/>
</dbReference>
<feature type="domain" description="J" evidence="4">
    <location>
        <begin position="107"/>
        <end position="212"/>
    </location>
</feature>
<keyword evidence="3" id="KW-0472">Membrane</keyword>
<reference evidence="6 7" key="1">
    <citation type="submission" date="2017-11" db="EMBL/GenBank/DDBJ databases">
        <title>De novo assembly and phasing of dikaryotic genomes from two isolates of Puccinia coronata f. sp. avenae, the causal agent of oat crown rust.</title>
        <authorList>
            <person name="Miller M.E."/>
            <person name="Zhang Y."/>
            <person name="Omidvar V."/>
            <person name="Sperschneider J."/>
            <person name="Schwessinger B."/>
            <person name="Raley C."/>
            <person name="Palmer J.M."/>
            <person name="Garnica D."/>
            <person name="Upadhyaya N."/>
            <person name="Rathjen J."/>
            <person name="Taylor J.M."/>
            <person name="Park R.F."/>
            <person name="Dodds P.N."/>
            <person name="Hirsch C.D."/>
            <person name="Kianian S.F."/>
            <person name="Figueroa M."/>
        </authorList>
    </citation>
    <scope>NUCLEOTIDE SEQUENCE [LARGE SCALE GENOMIC DNA]</scope>
    <source>
        <strain evidence="6">12NC29</strain>
    </source>
</reference>
<dbReference type="InterPro" id="IPR051948">
    <property type="entry name" value="Hsp70_co-chaperone_J-domain"/>
</dbReference>
<dbReference type="PRINTS" id="PR00625">
    <property type="entry name" value="JDOMAIN"/>
</dbReference>
<evidence type="ECO:0000256" key="2">
    <source>
        <dbReference type="SAM" id="MobiDB-lite"/>
    </source>
</evidence>